<proteinExistence type="predicted"/>
<name>A0AA36DFG3_9BILA</name>
<evidence type="ECO:0000313" key="3">
    <source>
        <dbReference type="Proteomes" id="UP001177023"/>
    </source>
</evidence>
<dbReference type="AlphaFoldDB" id="A0AA36DFG3"/>
<reference evidence="2" key="1">
    <citation type="submission" date="2023-06" db="EMBL/GenBank/DDBJ databases">
        <authorList>
            <person name="Delattre M."/>
        </authorList>
    </citation>
    <scope>NUCLEOTIDE SEQUENCE</scope>
    <source>
        <strain evidence="2">AF72</strain>
    </source>
</reference>
<keyword evidence="3" id="KW-1185">Reference proteome</keyword>
<feature type="chain" id="PRO_5041238080" evidence="1">
    <location>
        <begin position="20"/>
        <end position="83"/>
    </location>
</feature>
<feature type="signal peptide" evidence="1">
    <location>
        <begin position="1"/>
        <end position="19"/>
    </location>
</feature>
<keyword evidence="1" id="KW-0732">Signal</keyword>
<organism evidence="2 3">
    <name type="scientific">Mesorhabditis spiculigera</name>
    <dbReference type="NCBI Taxonomy" id="96644"/>
    <lineage>
        <taxon>Eukaryota</taxon>
        <taxon>Metazoa</taxon>
        <taxon>Ecdysozoa</taxon>
        <taxon>Nematoda</taxon>
        <taxon>Chromadorea</taxon>
        <taxon>Rhabditida</taxon>
        <taxon>Rhabditina</taxon>
        <taxon>Rhabditomorpha</taxon>
        <taxon>Rhabditoidea</taxon>
        <taxon>Rhabditidae</taxon>
        <taxon>Mesorhabditinae</taxon>
        <taxon>Mesorhabditis</taxon>
    </lineage>
</organism>
<comment type="caution">
    <text evidence="2">The sequence shown here is derived from an EMBL/GenBank/DDBJ whole genome shotgun (WGS) entry which is preliminary data.</text>
</comment>
<accession>A0AA36DFG3</accession>
<dbReference type="EMBL" id="CATQJA010002709">
    <property type="protein sequence ID" value="CAJ0586628.1"/>
    <property type="molecule type" value="Genomic_DNA"/>
</dbReference>
<protein>
    <submittedName>
        <fullName evidence="2">Uncharacterized protein</fullName>
    </submittedName>
</protein>
<evidence type="ECO:0000256" key="1">
    <source>
        <dbReference type="SAM" id="SignalP"/>
    </source>
</evidence>
<dbReference type="Proteomes" id="UP001177023">
    <property type="component" value="Unassembled WGS sequence"/>
</dbReference>
<sequence>MRLESLLLILCSLLASICAAPMYDDDVEDERPIRMMRRDFVPITTVLTDLKAKGIGGRMRFGKRSAASGARYVVKRGFVYAPY</sequence>
<feature type="non-terminal residue" evidence="2">
    <location>
        <position position="1"/>
    </location>
</feature>
<gene>
    <name evidence="2" type="ORF">MSPICULIGERA_LOCUS24624</name>
</gene>
<evidence type="ECO:0000313" key="2">
    <source>
        <dbReference type="EMBL" id="CAJ0586628.1"/>
    </source>
</evidence>